<dbReference type="AlphaFoldDB" id="U4L2V5"/>
<evidence type="ECO:0000313" key="3">
    <source>
        <dbReference type="Proteomes" id="UP000018144"/>
    </source>
</evidence>
<dbReference type="EMBL" id="HF935554">
    <property type="protein sequence ID" value="CCX10677.1"/>
    <property type="molecule type" value="Genomic_DNA"/>
</dbReference>
<feature type="region of interest" description="Disordered" evidence="1">
    <location>
        <begin position="1"/>
        <end position="55"/>
    </location>
</feature>
<organism evidence="2 3">
    <name type="scientific">Pyronema omphalodes (strain CBS 100304)</name>
    <name type="common">Pyronema confluens</name>
    <dbReference type="NCBI Taxonomy" id="1076935"/>
    <lineage>
        <taxon>Eukaryota</taxon>
        <taxon>Fungi</taxon>
        <taxon>Dikarya</taxon>
        <taxon>Ascomycota</taxon>
        <taxon>Pezizomycotina</taxon>
        <taxon>Pezizomycetes</taxon>
        <taxon>Pezizales</taxon>
        <taxon>Pyronemataceae</taxon>
        <taxon>Pyronema</taxon>
    </lineage>
</organism>
<feature type="compositionally biased region" description="Basic and acidic residues" evidence="1">
    <location>
        <begin position="1"/>
        <end position="10"/>
    </location>
</feature>
<evidence type="ECO:0000313" key="2">
    <source>
        <dbReference type="EMBL" id="CCX10677.1"/>
    </source>
</evidence>
<dbReference type="OrthoDB" id="5598843at2759"/>
<name>U4L2V5_PYROM</name>
<accession>U4L2V5</accession>
<evidence type="ECO:0000256" key="1">
    <source>
        <dbReference type="SAM" id="MobiDB-lite"/>
    </source>
</evidence>
<feature type="compositionally biased region" description="Polar residues" evidence="1">
    <location>
        <begin position="46"/>
        <end position="55"/>
    </location>
</feature>
<sequence length="152" mass="16613">MNSGNDDQRWRSPSQQQRGQGQRRNMPRDSYNGGQGYNNNQSNGNTNSWGMNANANHQQQGAGYYEHHVPVNGFDTKEAMDLLTRGYEVQLQAARGADVIYKGDKGWIQSTSKGSGNAWGQKRNAMASGSDFLVQLKKSSQAFSSAAGSPAH</sequence>
<dbReference type="Proteomes" id="UP000018144">
    <property type="component" value="Unassembled WGS sequence"/>
</dbReference>
<dbReference type="OMA" id="PGENRWR"/>
<gene>
    <name evidence="2" type="ORF">PCON_10271</name>
</gene>
<dbReference type="STRING" id="1076935.U4L2V5"/>
<feature type="compositionally biased region" description="Low complexity" evidence="1">
    <location>
        <begin position="11"/>
        <end position="45"/>
    </location>
</feature>
<keyword evidence="3" id="KW-1185">Reference proteome</keyword>
<reference evidence="2 3" key="1">
    <citation type="journal article" date="2013" name="PLoS Genet.">
        <title>The genome and development-dependent transcriptomes of Pyronema confluens: a window into fungal evolution.</title>
        <authorList>
            <person name="Traeger S."/>
            <person name="Altegoer F."/>
            <person name="Freitag M."/>
            <person name="Gabaldon T."/>
            <person name="Kempken F."/>
            <person name="Kumar A."/>
            <person name="Marcet-Houben M."/>
            <person name="Poggeler S."/>
            <person name="Stajich J.E."/>
            <person name="Nowrousian M."/>
        </authorList>
    </citation>
    <scope>NUCLEOTIDE SEQUENCE [LARGE SCALE GENOMIC DNA]</scope>
    <source>
        <strain evidence="3">CBS 100304</strain>
        <tissue evidence="2">Vegetative mycelium</tissue>
    </source>
</reference>
<proteinExistence type="predicted"/>
<protein>
    <submittedName>
        <fullName evidence="2">Uncharacterized protein</fullName>
    </submittedName>
</protein>